<feature type="transmembrane region" description="Helical" evidence="3">
    <location>
        <begin position="27"/>
        <end position="48"/>
    </location>
</feature>
<evidence type="ECO:0000313" key="5">
    <source>
        <dbReference type="Proteomes" id="UP000403266"/>
    </source>
</evidence>
<comment type="subcellular location">
    <subcellularLocation>
        <location evidence="2">Cell membrane</location>
        <topology evidence="2">Multi-pass membrane protein</topology>
    </subcellularLocation>
</comment>
<feature type="transmembrane region" description="Helical" evidence="3">
    <location>
        <begin position="60"/>
        <end position="82"/>
    </location>
</feature>
<gene>
    <name evidence="4" type="ORF">FS320_24955</name>
</gene>
<keyword evidence="2 3" id="KW-0472">Membrane</keyword>
<dbReference type="PANTHER" id="PTHR34295">
    <property type="entry name" value="BIOTIN TRANSPORTER BIOY"/>
    <property type="match status" value="1"/>
</dbReference>
<comment type="caution">
    <text evidence="4">The sequence shown here is derived from an EMBL/GenBank/DDBJ whole genome shotgun (WGS) entry which is preliminary data.</text>
</comment>
<evidence type="ECO:0000256" key="1">
    <source>
        <dbReference type="ARBA" id="ARBA00010692"/>
    </source>
</evidence>
<comment type="similarity">
    <text evidence="1 2">Belongs to the BioY family.</text>
</comment>
<dbReference type="Gene3D" id="1.10.1760.20">
    <property type="match status" value="1"/>
</dbReference>
<reference evidence="4 5" key="1">
    <citation type="journal article" date="2019" name="Syst. Appl. Microbiol.">
        <title>Microvirga tunisiensis sp. nov., a root nodule symbiotic bacterium isolated from Lupinus micranthus and L. luteus grown in Northern Tunisia.</title>
        <authorList>
            <person name="Msaddak A."/>
            <person name="Rejili M."/>
            <person name="Duran D."/>
            <person name="Mars M."/>
            <person name="Palacios J.M."/>
            <person name="Ruiz-Argueso T."/>
            <person name="Rey L."/>
            <person name="Imperial J."/>
        </authorList>
    </citation>
    <scope>NUCLEOTIDE SEQUENCE [LARGE SCALE GENOMIC DNA]</scope>
    <source>
        <strain evidence="4 5">Lmie10</strain>
    </source>
</reference>
<dbReference type="PANTHER" id="PTHR34295:SF1">
    <property type="entry name" value="BIOTIN TRANSPORTER BIOY"/>
    <property type="match status" value="1"/>
</dbReference>
<keyword evidence="3" id="KW-1133">Transmembrane helix</keyword>
<dbReference type="GO" id="GO:0005886">
    <property type="term" value="C:plasma membrane"/>
    <property type="evidence" value="ECO:0007669"/>
    <property type="project" value="UniProtKB-SubCell"/>
</dbReference>
<dbReference type="AlphaFoldDB" id="A0A5N7MMP4"/>
<protein>
    <recommendedName>
        <fullName evidence="2">Biotin transporter</fullName>
    </recommendedName>
</protein>
<dbReference type="EMBL" id="VOSK01000136">
    <property type="protein sequence ID" value="MPR28311.1"/>
    <property type="molecule type" value="Genomic_DNA"/>
</dbReference>
<sequence length="193" mass="19934">MQNPHTAAAADAQPAFVPLRFDRKSRLFQGGAILLGSLFLAICSWISVPMVPVPVTMQTFGVLVLGAMCGWRLALSASLVYLAEGALGLPVFAGGAAGAHHLLGPTGGYLISFPVAAALVGYLAEKGWMAGLLRSVGVMLLGHGLILTLGTVYLATKIGMDHALAVGFAPFVLGSVLKAALAASIIEAARRRR</sequence>
<evidence type="ECO:0000256" key="3">
    <source>
        <dbReference type="SAM" id="Phobius"/>
    </source>
</evidence>
<evidence type="ECO:0000313" key="4">
    <source>
        <dbReference type="EMBL" id="MPR28311.1"/>
    </source>
</evidence>
<dbReference type="Pfam" id="PF02632">
    <property type="entry name" value="BioY"/>
    <property type="match status" value="1"/>
</dbReference>
<dbReference type="Proteomes" id="UP000403266">
    <property type="component" value="Unassembled WGS sequence"/>
</dbReference>
<keyword evidence="3" id="KW-0812">Transmembrane</keyword>
<dbReference type="GO" id="GO:0015225">
    <property type="term" value="F:biotin transmembrane transporter activity"/>
    <property type="evidence" value="ECO:0007669"/>
    <property type="project" value="UniProtKB-UniRule"/>
</dbReference>
<dbReference type="RefSeq" id="WP_152714608.1">
    <property type="nucleotide sequence ID" value="NZ_VOSJ01000136.1"/>
</dbReference>
<proteinExistence type="inferred from homology"/>
<dbReference type="OrthoDB" id="9803495at2"/>
<keyword evidence="2" id="KW-1003">Cell membrane</keyword>
<evidence type="ECO:0000256" key="2">
    <source>
        <dbReference type="PIRNR" id="PIRNR016661"/>
    </source>
</evidence>
<dbReference type="InterPro" id="IPR003784">
    <property type="entry name" value="BioY"/>
</dbReference>
<organism evidence="4 5">
    <name type="scientific">Microvirga tunisiensis</name>
    <dbReference type="NCBI Taxonomy" id="2108360"/>
    <lineage>
        <taxon>Bacteria</taxon>
        <taxon>Pseudomonadati</taxon>
        <taxon>Pseudomonadota</taxon>
        <taxon>Alphaproteobacteria</taxon>
        <taxon>Hyphomicrobiales</taxon>
        <taxon>Methylobacteriaceae</taxon>
        <taxon>Microvirga</taxon>
    </lineage>
</organism>
<name>A0A5N7MMP4_9HYPH</name>
<keyword evidence="5" id="KW-1185">Reference proteome</keyword>
<feature type="transmembrane region" description="Helical" evidence="3">
    <location>
        <begin position="102"/>
        <end position="124"/>
    </location>
</feature>
<feature type="transmembrane region" description="Helical" evidence="3">
    <location>
        <begin position="162"/>
        <end position="186"/>
    </location>
</feature>
<accession>A0A5N7MMP4</accession>
<keyword evidence="2" id="KW-0813">Transport</keyword>
<feature type="transmembrane region" description="Helical" evidence="3">
    <location>
        <begin position="136"/>
        <end position="156"/>
    </location>
</feature>
<dbReference type="PIRSF" id="PIRSF016661">
    <property type="entry name" value="BioY"/>
    <property type="match status" value="1"/>
</dbReference>